<dbReference type="Gene3D" id="1.10.630.10">
    <property type="entry name" value="Cytochrome P450"/>
    <property type="match status" value="1"/>
</dbReference>
<keyword evidence="9" id="KW-0408">Iron</keyword>
<dbReference type="InterPro" id="IPR036396">
    <property type="entry name" value="Cyt_P450_sf"/>
</dbReference>
<sequence length="367" mass="40471">MHLELGEISSLVVSSPEIAKEVLITHGLTFSGGPYLDAANMVTYDSSDIVLAPYGNYWRQVRKLCIVELLTPKRVLSFELIRQEEVSGLVESVSSNQGLPINLTKMIFSMTYGNTSRAAFENIYKDQESYSLVVEETVKLASGFSLPDMFPSSRLIRLISGYSRKLEGLFRRSDGILQGIVNEHRSILERGGTGEGEAKEDLVTVLLKTQQSAACGESEKSSTTADWAMTEMLRNPRVLKKAQNEVRRVFHGKTDMDEAGLKELEYLTSVIKNGGGLPPFVTAIGNGFIARSMGINTVSPEQHQAVALRVQLDNDFPTVIQNSLIIVRRAMDNQFNTGAIVQCTAAYPLVSTFRFGKSHCNGICFTL</sequence>
<keyword evidence="10" id="KW-0503">Monooxygenase</keyword>
<evidence type="ECO:0000256" key="1">
    <source>
        <dbReference type="ARBA" id="ARBA00001971"/>
    </source>
</evidence>
<dbReference type="Pfam" id="PF00067">
    <property type="entry name" value="p450"/>
    <property type="match status" value="1"/>
</dbReference>
<dbReference type="InterPro" id="IPR002401">
    <property type="entry name" value="Cyt_P450_E_grp-I"/>
</dbReference>
<evidence type="ECO:0000313" key="12">
    <source>
        <dbReference type="EMBL" id="KAK8520037.1"/>
    </source>
</evidence>
<comment type="cofactor">
    <cofactor evidence="1">
        <name>heme</name>
        <dbReference type="ChEBI" id="CHEBI:30413"/>
    </cofactor>
</comment>
<dbReference type="InterPro" id="IPR001128">
    <property type="entry name" value="Cyt_P450"/>
</dbReference>
<evidence type="ECO:0000256" key="3">
    <source>
        <dbReference type="ARBA" id="ARBA00010617"/>
    </source>
</evidence>
<keyword evidence="11" id="KW-0472">Membrane</keyword>
<evidence type="ECO:0000313" key="13">
    <source>
        <dbReference type="Proteomes" id="UP001472677"/>
    </source>
</evidence>
<gene>
    <name evidence="12" type="ORF">V6N12_004001</name>
</gene>
<evidence type="ECO:0000256" key="8">
    <source>
        <dbReference type="ARBA" id="ARBA00023002"/>
    </source>
</evidence>
<comment type="caution">
    <text evidence="12">The sequence shown here is derived from an EMBL/GenBank/DDBJ whole genome shotgun (WGS) entry which is preliminary data.</text>
</comment>
<keyword evidence="7" id="KW-1133">Transmembrane helix</keyword>
<keyword evidence="6" id="KW-0479">Metal-binding</keyword>
<dbReference type="Proteomes" id="UP001472677">
    <property type="component" value="Unassembled WGS sequence"/>
</dbReference>
<evidence type="ECO:0000256" key="10">
    <source>
        <dbReference type="ARBA" id="ARBA00023033"/>
    </source>
</evidence>
<evidence type="ECO:0000256" key="4">
    <source>
        <dbReference type="ARBA" id="ARBA00022617"/>
    </source>
</evidence>
<organism evidence="12 13">
    <name type="scientific">Hibiscus sabdariffa</name>
    <name type="common">roselle</name>
    <dbReference type="NCBI Taxonomy" id="183260"/>
    <lineage>
        <taxon>Eukaryota</taxon>
        <taxon>Viridiplantae</taxon>
        <taxon>Streptophyta</taxon>
        <taxon>Embryophyta</taxon>
        <taxon>Tracheophyta</taxon>
        <taxon>Spermatophyta</taxon>
        <taxon>Magnoliopsida</taxon>
        <taxon>eudicotyledons</taxon>
        <taxon>Gunneridae</taxon>
        <taxon>Pentapetalae</taxon>
        <taxon>rosids</taxon>
        <taxon>malvids</taxon>
        <taxon>Malvales</taxon>
        <taxon>Malvaceae</taxon>
        <taxon>Malvoideae</taxon>
        <taxon>Hibiscus</taxon>
    </lineage>
</organism>
<keyword evidence="4" id="KW-0349">Heme</keyword>
<name>A0ABR2CK78_9ROSI</name>
<evidence type="ECO:0000256" key="5">
    <source>
        <dbReference type="ARBA" id="ARBA00022692"/>
    </source>
</evidence>
<accession>A0ABR2CK78</accession>
<dbReference type="EMBL" id="JBBPBM010000049">
    <property type="protein sequence ID" value="KAK8520037.1"/>
    <property type="molecule type" value="Genomic_DNA"/>
</dbReference>
<dbReference type="PANTHER" id="PTHR47953">
    <property type="entry name" value="OS08G0105600 PROTEIN"/>
    <property type="match status" value="1"/>
</dbReference>
<comment type="similarity">
    <text evidence="3">Belongs to the cytochrome P450 family.</text>
</comment>
<evidence type="ECO:0000256" key="7">
    <source>
        <dbReference type="ARBA" id="ARBA00022989"/>
    </source>
</evidence>
<protein>
    <submittedName>
        <fullName evidence="12">Uncharacterized protein</fullName>
    </submittedName>
</protein>
<dbReference type="InterPro" id="IPR052306">
    <property type="entry name" value="CYP450_71D"/>
</dbReference>
<evidence type="ECO:0000256" key="11">
    <source>
        <dbReference type="ARBA" id="ARBA00023136"/>
    </source>
</evidence>
<dbReference type="SUPFAM" id="SSF48264">
    <property type="entry name" value="Cytochrome P450"/>
    <property type="match status" value="1"/>
</dbReference>
<dbReference type="PANTHER" id="PTHR47953:SF19">
    <property type="entry name" value="OS06G0641600 PROTEIN"/>
    <property type="match status" value="1"/>
</dbReference>
<evidence type="ECO:0000256" key="9">
    <source>
        <dbReference type="ARBA" id="ARBA00023004"/>
    </source>
</evidence>
<keyword evidence="5" id="KW-0812">Transmembrane</keyword>
<evidence type="ECO:0000256" key="2">
    <source>
        <dbReference type="ARBA" id="ARBA00004167"/>
    </source>
</evidence>
<keyword evidence="13" id="KW-1185">Reference proteome</keyword>
<dbReference type="PRINTS" id="PR00463">
    <property type="entry name" value="EP450I"/>
</dbReference>
<keyword evidence="8" id="KW-0560">Oxidoreductase</keyword>
<comment type="subcellular location">
    <subcellularLocation>
        <location evidence="2">Membrane</location>
        <topology evidence="2">Single-pass membrane protein</topology>
    </subcellularLocation>
</comment>
<proteinExistence type="inferred from homology"/>
<reference evidence="12 13" key="1">
    <citation type="journal article" date="2024" name="G3 (Bethesda)">
        <title>Genome assembly of Hibiscus sabdariffa L. provides insights into metabolisms of medicinal natural products.</title>
        <authorList>
            <person name="Kim T."/>
        </authorList>
    </citation>
    <scope>NUCLEOTIDE SEQUENCE [LARGE SCALE GENOMIC DNA]</scope>
    <source>
        <strain evidence="12">TK-2024</strain>
        <tissue evidence="12">Old leaves</tissue>
    </source>
</reference>
<evidence type="ECO:0000256" key="6">
    <source>
        <dbReference type="ARBA" id="ARBA00022723"/>
    </source>
</evidence>